<sequence length="103" mass="11569">MVYDPYNFSPSIGSLLGFILILLFYWNNLLHAHPGRDEVEREMSGSTIGLFKINSMNNTGRRALHLRRKEKAVHKVILCGIFLICQGASSSASSAYSCRFSML</sequence>
<keyword evidence="3" id="KW-1185">Reference proteome</keyword>
<comment type="caution">
    <text evidence="2">The sequence shown here is derived from an EMBL/GenBank/DDBJ whole genome shotgun (WGS) entry which is preliminary data.</text>
</comment>
<feature type="transmembrane region" description="Helical" evidence="1">
    <location>
        <begin position="6"/>
        <end position="26"/>
    </location>
</feature>
<evidence type="ECO:0000313" key="2">
    <source>
        <dbReference type="EMBL" id="KAK7351508.1"/>
    </source>
</evidence>
<evidence type="ECO:0008006" key="4">
    <source>
        <dbReference type="Google" id="ProtNLM"/>
    </source>
</evidence>
<keyword evidence="1" id="KW-1133">Transmembrane helix</keyword>
<accession>A0AAN9MGF3</accession>
<protein>
    <recommendedName>
        <fullName evidence="4">Transmembrane protein</fullName>
    </recommendedName>
</protein>
<organism evidence="2 3">
    <name type="scientific">Canavalia gladiata</name>
    <name type="common">Sword bean</name>
    <name type="synonym">Dolichos gladiatus</name>
    <dbReference type="NCBI Taxonomy" id="3824"/>
    <lineage>
        <taxon>Eukaryota</taxon>
        <taxon>Viridiplantae</taxon>
        <taxon>Streptophyta</taxon>
        <taxon>Embryophyta</taxon>
        <taxon>Tracheophyta</taxon>
        <taxon>Spermatophyta</taxon>
        <taxon>Magnoliopsida</taxon>
        <taxon>eudicotyledons</taxon>
        <taxon>Gunneridae</taxon>
        <taxon>Pentapetalae</taxon>
        <taxon>rosids</taxon>
        <taxon>fabids</taxon>
        <taxon>Fabales</taxon>
        <taxon>Fabaceae</taxon>
        <taxon>Papilionoideae</taxon>
        <taxon>50 kb inversion clade</taxon>
        <taxon>NPAAA clade</taxon>
        <taxon>indigoferoid/millettioid clade</taxon>
        <taxon>Phaseoleae</taxon>
        <taxon>Canavalia</taxon>
    </lineage>
</organism>
<evidence type="ECO:0000256" key="1">
    <source>
        <dbReference type="SAM" id="Phobius"/>
    </source>
</evidence>
<evidence type="ECO:0000313" key="3">
    <source>
        <dbReference type="Proteomes" id="UP001367508"/>
    </source>
</evidence>
<dbReference type="EMBL" id="JAYMYQ010000002">
    <property type="protein sequence ID" value="KAK7351508.1"/>
    <property type="molecule type" value="Genomic_DNA"/>
</dbReference>
<dbReference type="Proteomes" id="UP001367508">
    <property type="component" value="Unassembled WGS sequence"/>
</dbReference>
<proteinExistence type="predicted"/>
<keyword evidence="1" id="KW-0472">Membrane</keyword>
<dbReference type="AlphaFoldDB" id="A0AAN9MGF3"/>
<name>A0AAN9MGF3_CANGL</name>
<gene>
    <name evidence="2" type="ORF">VNO77_11023</name>
</gene>
<keyword evidence="1" id="KW-0812">Transmembrane</keyword>
<reference evidence="2 3" key="1">
    <citation type="submission" date="2024-01" db="EMBL/GenBank/DDBJ databases">
        <title>The genomes of 5 underutilized Papilionoideae crops provide insights into root nodulation and disease resistanc.</title>
        <authorList>
            <person name="Jiang F."/>
        </authorList>
    </citation>
    <scope>NUCLEOTIDE SEQUENCE [LARGE SCALE GENOMIC DNA]</scope>
    <source>
        <strain evidence="2">LVBAO_FW01</strain>
        <tissue evidence="2">Leaves</tissue>
    </source>
</reference>